<dbReference type="AlphaFoldDB" id="A0A061QYR5"/>
<keyword evidence="3" id="KW-0472">Membrane</keyword>
<dbReference type="GO" id="GO:0016787">
    <property type="term" value="F:hydrolase activity"/>
    <property type="evidence" value="ECO:0007669"/>
    <property type="project" value="UniProtKB-KW"/>
</dbReference>
<protein>
    <recommendedName>
        <fullName evidence="4">Calcineurin-like phosphoesterase domain-containing protein</fullName>
    </recommendedName>
</protein>
<evidence type="ECO:0000256" key="3">
    <source>
        <dbReference type="SAM" id="Phobius"/>
    </source>
</evidence>
<gene>
    <name evidence="5" type="ORF">TSPGSL018_20639</name>
</gene>
<dbReference type="PANTHER" id="PTHR10340">
    <property type="entry name" value="SPHINGOMYELIN PHOSPHODIESTERASE"/>
    <property type="match status" value="1"/>
</dbReference>
<proteinExistence type="predicted"/>
<evidence type="ECO:0000313" key="5">
    <source>
        <dbReference type="EMBL" id="JAC63451.1"/>
    </source>
</evidence>
<keyword evidence="2" id="KW-0325">Glycoprotein</keyword>
<dbReference type="SUPFAM" id="SSF56300">
    <property type="entry name" value="Metallo-dependent phosphatases"/>
    <property type="match status" value="1"/>
</dbReference>
<evidence type="ECO:0000256" key="2">
    <source>
        <dbReference type="ARBA" id="ARBA00023180"/>
    </source>
</evidence>
<feature type="transmembrane region" description="Helical" evidence="3">
    <location>
        <begin position="54"/>
        <end position="73"/>
    </location>
</feature>
<keyword evidence="1" id="KW-0378">Hydrolase</keyword>
<dbReference type="InterPro" id="IPR029052">
    <property type="entry name" value="Metallo-depent_PP-like"/>
</dbReference>
<sequence>MKLQYSTLEENGLEEAAENEVVTSEQFVSIERNVSREGSPTREADKKTNFRGKLLASLAFVLIVVVSGSIALLKTRTSQNQQRSTQEESGNSRRFLWLSDFHLDPFYGTELANVHLEGANCRRKDAPKFGAYGCGSPLALVESVVGEASRIATVDFILYSGDYQRHDVAAATDKPWQLLSEVISTVRGVFERHFPNASAVLVPSVVMGNNDFIPDYFVNVTTQNAYRGDDDSSYVPNEYLAHVAELWEAHLSEQEAKSFSHGGYLCRRLAEGFYLLVLNTVVYSSKAWGPNTGSDPFGQLRWLRRLLLSLRDQGAVAYIHGHIPPILDSYAASPMMKPEFAEALNYLFAEFEDVIAAHLFGHLHSNEMRVLPGVSGSGAPLLVQGSTAPCYSSNPFFSVAEYDARTSRVLDFSTYMVDLRGSTTEPADGPAAARVFPSARRFFGLGEITNAEVRALAARLGRNDSVWERYRDVWYKGLPQPPCEGGCRGRFACLVSDGYSQQALDSCLLAS</sequence>
<keyword evidence="3" id="KW-1133">Transmembrane helix</keyword>
<name>A0A061QYR5_9CHLO</name>
<evidence type="ECO:0000259" key="4">
    <source>
        <dbReference type="Pfam" id="PF00149"/>
    </source>
</evidence>
<evidence type="ECO:0000256" key="1">
    <source>
        <dbReference type="ARBA" id="ARBA00022801"/>
    </source>
</evidence>
<dbReference type="EMBL" id="GBEZ01023437">
    <property type="protein sequence ID" value="JAC63451.1"/>
    <property type="molecule type" value="Transcribed_RNA"/>
</dbReference>
<dbReference type="Pfam" id="PF00149">
    <property type="entry name" value="Metallophos"/>
    <property type="match status" value="1"/>
</dbReference>
<keyword evidence="3" id="KW-0812">Transmembrane</keyword>
<dbReference type="Gene3D" id="3.60.21.10">
    <property type="match status" value="1"/>
</dbReference>
<accession>A0A061QYR5</accession>
<feature type="domain" description="Calcineurin-like phosphoesterase" evidence="4">
    <location>
        <begin position="94"/>
        <end position="365"/>
    </location>
</feature>
<organism evidence="5">
    <name type="scientific">Tetraselmis sp. GSL018</name>
    <dbReference type="NCBI Taxonomy" id="582737"/>
    <lineage>
        <taxon>Eukaryota</taxon>
        <taxon>Viridiplantae</taxon>
        <taxon>Chlorophyta</taxon>
        <taxon>core chlorophytes</taxon>
        <taxon>Chlorodendrophyceae</taxon>
        <taxon>Chlorodendrales</taxon>
        <taxon>Chlorodendraceae</taxon>
        <taxon>Tetraselmis</taxon>
    </lineage>
</organism>
<reference evidence="5" key="1">
    <citation type="submission" date="2014-05" db="EMBL/GenBank/DDBJ databases">
        <title>The transcriptome of the halophilic microalga Tetraselmis sp. GSL018 isolated from the Great Salt Lake, Utah.</title>
        <authorList>
            <person name="Jinkerson R.E."/>
            <person name="D'Adamo S."/>
            <person name="Posewitz M.C."/>
        </authorList>
    </citation>
    <scope>NUCLEOTIDE SEQUENCE</scope>
    <source>
        <strain evidence="5">GSL018</strain>
    </source>
</reference>
<dbReference type="PANTHER" id="PTHR10340:SF57">
    <property type="entry name" value="METALLOPHOS DOMAIN-CONTAINING PROTEIN"/>
    <property type="match status" value="1"/>
</dbReference>
<dbReference type="InterPro" id="IPR004843">
    <property type="entry name" value="Calcineurin-like_PHP"/>
</dbReference>